<dbReference type="OrthoDB" id="3550599at2759"/>
<sequence>MESSSPSLPRILTKGRDLQKLPLYESHDSAESQNSAYGGIVSRLGPSKWYSMTPPSRIGSTCAAPNCYSTVLLSATRFCTLHQSLMRASSSNNQQNATSQSGTSRPPGKVLTAKRGRGYSFWGAASRSSVKPQEPSRESSGIGGDAQAKQSAIAQSEKGQASVQILTQRVLDNEGEKGFPSRRQNTENAARNQLSEKTSSINRPINAALQTTITESLAGPAKEPVTARINLPKVSELPETTRIGSQTGTGKLVNVPHEYVVAERTKAPVANMQLDLHVSRESKSDTKPVEHVPLSLPLEKISSPTAQDSREPLLNMLKPVFVRELNRAQELSSRTKVSTNVFNGTSKPPEVTSQSKNHGLEQTEPETATYYLEASRHAESEVTGTEKASLQTTLLENTLSNSGCHLPWNALSGKEVTPLEQVQSVKNPSEKETPSLLATKTVRISPIKTLPTEALPEEPSPEQDRSSPGILPEVRPEIGDDVNMADVSDIPDGVMAQSTEAVLSPLRDKVDTGKKNLLVKFDPIAFDSMIYRHSRLRPPPGISLYSRVVKNGLSLRSNERVYLPVNPAIHKMHKRSEHWYKEKCEEIRRRPNRKAWFGKVMARKRWLLAEEIKSEESRQEARRAGTMPSFKPPEPRSVKQILDFGDVPEEELPEHVRNNPAWMKACAWLRGCEKRAIKHRRQVDKSRKEAERYFERIAAQVNDING</sequence>
<evidence type="ECO:0000313" key="2">
    <source>
        <dbReference type="EMBL" id="RGP69409.1"/>
    </source>
</evidence>
<organism evidence="2 3">
    <name type="scientific">Fusarium longipes</name>
    <dbReference type="NCBI Taxonomy" id="694270"/>
    <lineage>
        <taxon>Eukaryota</taxon>
        <taxon>Fungi</taxon>
        <taxon>Dikarya</taxon>
        <taxon>Ascomycota</taxon>
        <taxon>Pezizomycotina</taxon>
        <taxon>Sordariomycetes</taxon>
        <taxon>Hypocreomycetidae</taxon>
        <taxon>Hypocreales</taxon>
        <taxon>Nectriaceae</taxon>
        <taxon>Fusarium</taxon>
    </lineage>
</organism>
<name>A0A395SBE9_9HYPO</name>
<protein>
    <submittedName>
        <fullName evidence="2">Uncharacterized protein</fullName>
    </submittedName>
</protein>
<feature type="region of interest" description="Disordered" evidence="1">
    <location>
        <begin position="420"/>
        <end position="439"/>
    </location>
</feature>
<evidence type="ECO:0000256" key="1">
    <source>
        <dbReference type="SAM" id="MobiDB-lite"/>
    </source>
</evidence>
<dbReference type="STRING" id="694270.A0A395SBE9"/>
<feature type="compositionally biased region" description="Polar residues" evidence="1">
    <location>
        <begin position="148"/>
        <end position="167"/>
    </location>
</feature>
<reference evidence="2 3" key="1">
    <citation type="journal article" date="2018" name="PLoS Pathog.">
        <title>Evolution of structural diversity of trichothecenes, a family of toxins produced by plant pathogenic and entomopathogenic fungi.</title>
        <authorList>
            <person name="Proctor R.H."/>
            <person name="McCormick S.P."/>
            <person name="Kim H.S."/>
            <person name="Cardoza R.E."/>
            <person name="Stanley A.M."/>
            <person name="Lindo L."/>
            <person name="Kelly A."/>
            <person name="Brown D.W."/>
            <person name="Lee T."/>
            <person name="Vaughan M.M."/>
            <person name="Alexander N.J."/>
            <person name="Busman M."/>
            <person name="Gutierrez S."/>
        </authorList>
    </citation>
    <scope>NUCLEOTIDE SEQUENCE [LARGE SCALE GENOMIC DNA]</scope>
    <source>
        <strain evidence="2 3">NRRL 20695</strain>
    </source>
</reference>
<dbReference type="Proteomes" id="UP000266234">
    <property type="component" value="Unassembled WGS sequence"/>
</dbReference>
<dbReference type="AlphaFoldDB" id="A0A395SBE9"/>
<feature type="region of interest" description="Disordered" evidence="1">
    <location>
        <begin position="449"/>
        <end position="476"/>
    </location>
</feature>
<feature type="compositionally biased region" description="Polar residues" evidence="1">
    <location>
        <begin position="182"/>
        <end position="198"/>
    </location>
</feature>
<feature type="compositionally biased region" description="Polar residues" evidence="1">
    <location>
        <begin position="332"/>
        <end position="357"/>
    </location>
</feature>
<dbReference type="EMBL" id="PXOG01000182">
    <property type="protein sequence ID" value="RGP69409.1"/>
    <property type="molecule type" value="Genomic_DNA"/>
</dbReference>
<accession>A0A395SBE9</accession>
<feature type="region of interest" description="Disordered" evidence="1">
    <location>
        <begin position="89"/>
        <end position="198"/>
    </location>
</feature>
<gene>
    <name evidence="2" type="ORF">FLONG3_7742</name>
</gene>
<keyword evidence="3" id="KW-1185">Reference proteome</keyword>
<comment type="caution">
    <text evidence="2">The sequence shown here is derived from an EMBL/GenBank/DDBJ whole genome shotgun (WGS) entry which is preliminary data.</text>
</comment>
<proteinExistence type="predicted"/>
<feature type="region of interest" description="Disordered" evidence="1">
    <location>
        <begin position="332"/>
        <end position="363"/>
    </location>
</feature>
<evidence type="ECO:0000313" key="3">
    <source>
        <dbReference type="Proteomes" id="UP000266234"/>
    </source>
</evidence>
<feature type="compositionally biased region" description="Low complexity" evidence="1">
    <location>
        <begin position="89"/>
        <end position="104"/>
    </location>
</feature>